<name>A0A8I7B615_HORVV</name>
<organism evidence="5 6">
    <name type="scientific">Hordeum vulgare subsp. vulgare</name>
    <name type="common">Domesticated barley</name>
    <dbReference type="NCBI Taxonomy" id="112509"/>
    <lineage>
        <taxon>Eukaryota</taxon>
        <taxon>Viridiplantae</taxon>
        <taxon>Streptophyta</taxon>
        <taxon>Embryophyta</taxon>
        <taxon>Tracheophyta</taxon>
        <taxon>Spermatophyta</taxon>
        <taxon>Magnoliopsida</taxon>
        <taxon>Liliopsida</taxon>
        <taxon>Poales</taxon>
        <taxon>Poaceae</taxon>
        <taxon>BOP clade</taxon>
        <taxon>Pooideae</taxon>
        <taxon>Triticodae</taxon>
        <taxon>Triticeae</taxon>
        <taxon>Hordeinae</taxon>
        <taxon>Hordeum</taxon>
    </lineage>
</organism>
<reference evidence="6" key="1">
    <citation type="journal article" date="2012" name="Nature">
        <title>A physical, genetic and functional sequence assembly of the barley genome.</title>
        <authorList>
            <consortium name="The International Barley Genome Sequencing Consortium"/>
            <person name="Mayer K.F."/>
            <person name="Waugh R."/>
            <person name="Brown J.W."/>
            <person name="Schulman A."/>
            <person name="Langridge P."/>
            <person name="Platzer M."/>
            <person name="Fincher G.B."/>
            <person name="Muehlbauer G.J."/>
            <person name="Sato K."/>
            <person name="Close T.J."/>
            <person name="Wise R.P."/>
            <person name="Stein N."/>
        </authorList>
    </citation>
    <scope>NUCLEOTIDE SEQUENCE [LARGE SCALE GENOMIC DNA]</scope>
    <source>
        <strain evidence="6">cv. Morex</strain>
    </source>
</reference>
<dbReference type="PROSITE" id="PS50144">
    <property type="entry name" value="MATH"/>
    <property type="match status" value="1"/>
</dbReference>
<evidence type="ECO:0000313" key="5">
    <source>
        <dbReference type="EnsemblPlants" id="HORVU.MOREX.r3.3HG0298600.1.CDS1"/>
    </source>
</evidence>
<dbReference type="Pfam" id="PF24570">
    <property type="entry name" value="BACK_BPM_SPOP"/>
    <property type="match status" value="1"/>
</dbReference>
<reference evidence="5" key="2">
    <citation type="submission" date="2020-10" db="EMBL/GenBank/DDBJ databases">
        <authorList>
            <person name="Scholz U."/>
            <person name="Mascher M."/>
            <person name="Fiebig A."/>
        </authorList>
    </citation>
    <scope>NUCLEOTIDE SEQUENCE [LARGE SCALE GENOMIC DNA]</scope>
    <source>
        <strain evidence="5">cv. Morex</strain>
    </source>
</reference>
<dbReference type="CDD" id="cd00121">
    <property type="entry name" value="MATH"/>
    <property type="match status" value="1"/>
</dbReference>
<dbReference type="Gene3D" id="2.60.210.10">
    <property type="entry name" value="Apoptosis, Tumor Necrosis Factor Receptor Associated Protein 2, Chain A"/>
    <property type="match status" value="1"/>
</dbReference>
<dbReference type="Proteomes" id="UP000011116">
    <property type="component" value="Chromosome 3H"/>
</dbReference>
<dbReference type="Gramene" id="HORVU.MOREX.r3.3HG0298600.1">
    <property type="protein sequence ID" value="HORVU.MOREX.r3.3HG0298600.1.CDS1"/>
    <property type="gene ID" value="HORVU.MOREX.r3.3HG0298600"/>
</dbReference>
<dbReference type="SMART" id="SM00225">
    <property type="entry name" value="BTB"/>
    <property type="match status" value="1"/>
</dbReference>
<evidence type="ECO:0000256" key="2">
    <source>
        <dbReference type="ARBA" id="ARBA00010846"/>
    </source>
</evidence>
<dbReference type="CDD" id="cd18280">
    <property type="entry name" value="BTB_POZ_BPM_plant"/>
    <property type="match status" value="1"/>
</dbReference>
<sequence length="361" mass="40181">MSFAGVSIIRYAGSDATGHAVDVSTASGYHLLVVADYPYVKVSAPTGKAIASLPFMVGGRRWCIRYFPNGDTSESRQYMSLHLQLADKDVREAVKVQFSFSFVDELDNQGPACIPAKKAHDFSSCHTTRGYQYFWKKDDLEKSSHYRTNCFTIRCDLAVATTVDCFIKVPPSSIQQHIINLLLSKEGTDVTFNVGGETIVAHRCVLAARSSVFKAELFGPMMEGTIASVIQIEDMEARVFRALLSFIYADSLPEMEVDTVEERDAQELSWLQHLLAAADRYDLQRLKVLCEEKLCKHIAVSSVTSIFILAERHSCGGLKEVCLEFLKAPSILKEITEADVFDDIVTTCPYLLKELIAKFAS</sequence>
<protein>
    <recommendedName>
        <fullName evidence="7">BTB domain-containing protein</fullName>
    </recommendedName>
</protein>
<evidence type="ECO:0000256" key="1">
    <source>
        <dbReference type="ARBA" id="ARBA00004906"/>
    </source>
</evidence>
<dbReference type="PANTHER" id="PTHR26379">
    <property type="entry name" value="BTB/POZ AND MATH DOMAIN-CONTAINING PROTEIN 1"/>
    <property type="match status" value="1"/>
</dbReference>
<dbReference type="EnsemblPlants" id="HORVU.MOREX.r3.3HG0298600.1">
    <property type="protein sequence ID" value="HORVU.MOREX.r3.3HG0298600.1.CDS1"/>
    <property type="gene ID" value="HORVU.MOREX.r3.3HG0298600"/>
</dbReference>
<dbReference type="Gramene" id="HORVU.MOREX.r2.3HG0248870.1">
    <property type="protein sequence ID" value="HORVU.MOREX.r2.3HG0248870.1.CDS.1"/>
    <property type="gene ID" value="HORVU.MOREX.r2.3HG0248870"/>
</dbReference>
<dbReference type="Pfam" id="PF22486">
    <property type="entry name" value="MATH_2"/>
    <property type="match status" value="1"/>
</dbReference>
<dbReference type="PANTHER" id="PTHR26379:SF501">
    <property type="entry name" value="BTB DOMAIN-CONTAINING PROTEIN"/>
    <property type="match status" value="1"/>
</dbReference>
<dbReference type="Gene3D" id="1.25.40.420">
    <property type="match status" value="1"/>
</dbReference>
<dbReference type="GO" id="GO:0016567">
    <property type="term" value="P:protein ubiquitination"/>
    <property type="evidence" value="ECO:0007669"/>
    <property type="project" value="InterPro"/>
</dbReference>
<comment type="pathway">
    <text evidence="1">Protein modification; protein ubiquitination.</text>
</comment>
<comment type="similarity">
    <text evidence="2">Belongs to the Tdpoz family.</text>
</comment>
<evidence type="ECO:0008006" key="7">
    <source>
        <dbReference type="Google" id="ProtNLM"/>
    </source>
</evidence>
<dbReference type="AlphaFoldDB" id="A0A8I7B615"/>
<dbReference type="InterPro" id="IPR045005">
    <property type="entry name" value="BPM1-6"/>
</dbReference>
<dbReference type="InterPro" id="IPR011333">
    <property type="entry name" value="SKP1/BTB/POZ_sf"/>
</dbReference>
<dbReference type="SMR" id="A0A8I7B615"/>
<dbReference type="InterPro" id="IPR002083">
    <property type="entry name" value="MATH/TRAF_dom"/>
</dbReference>
<dbReference type="Pfam" id="PF00651">
    <property type="entry name" value="BTB"/>
    <property type="match status" value="1"/>
</dbReference>
<feature type="domain" description="MATH" evidence="4">
    <location>
        <begin position="27"/>
        <end position="157"/>
    </location>
</feature>
<dbReference type="InterPro" id="IPR056423">
    <property type="entry name" value="BACK_BPM_SPOP"/>
</dbReference>
<dbReference type="SUPFAM" id="SSF54695">
    <property type="entry name" value="POZ domain"/>
    <property type="match status" value="1"/>
</dbReference>
<dbReference type="InterPro" id="IPR000210">
    <property type="entry name" value="BTB/POZ_dom"/>
</dbReference>
<dbReference type="SUPFAM" id="SSF49599">
    <property type="entry name" value="TRAF domain-like"/>
    <property type="match status" value="1"/>
</dbReference>
<feature type="domain" description="BTB" evidence="3">
    <location>
        <begin position="188"/>
        <end position="256"/>
    </location>
</feature>
<dbReference type="InterPro" id="IPR008974">
    <property type="entry name" value="TRAF-like"/>
</dbReference>
<proteinExistence type="inferred from homology"/>
<evidence type="ECO:0000259" key="3">
    <source>
        <dbReference type="PROSITE" id="PS50097"/>
    </source>
</evidence>
<accession>A0A8I7B615</accession>
<evidence type="ECO:0000313" key="6">
    <source>
        <dbReference type="Proteomes" id="UP000011116"/>
    </source>
</evidence>
<evidence type="ECO:0000259" key="4">
    <source>
        <dbReference type="PROSITE" id="PS50144"/>
    </source>
</evidence>
<dbReference type="PROSITE" id="PS50097">
    <property type="entry name" value="BTB"/>
    <property type="match status" value="1"/>
</dbReference>
<keyword evidence="6" id="KW-1185">Reference proteome</keyword>
<reference evidence="5" key="3">
    <citation type="submission" date="2022-01" db="UniProtKB">
        <authorList>
            <consortium name="EnsemblPlants"/>
        </authorList>
    </citation>
    <scope>IDENTIFICATION</scope>
    <source>
        <strain evidence="5">subsp. vulgare</strain>
    </source>
</reference>
<dbReference type="Gene3D" id="3.30.710.10">
    <property type="entry name" value="Potassium Channel Kv1.1, Chain A"/>
    <property type="match status" value="1"/>
</dbReference>